<sequence>MRNVSHLKKLLQRSTQPEVPNIDPLPMLDAGQSLDPEAPPSLPTPEEDEPHNIVTLKLVRKEGMWEPAPRC</sequence>
<evidence type="ECO:0000256" key="1">
    <source>
        <dbReference type="SAM" id="MobiDB-lite"/>
    </source>
</evidence>
<feature type="compositionally biased region" description="Basic residues" evidence="1">
    <location>
        <begin position="1"/>
        <end position="11"/>
    </location>
</feature>
<gene>
    <name evidence="2" type="ORF">HDC04646</name>
</gene>
<evidence type="ECO:0000313" key="2">
    <source>
        <dbReference type="EMBL" id="DAA02341.1"/>
    </source>
</evidence>
<proteinExistence type="predicted"/>
<organism evidence="2">
    <name type="scientific">Drosophila melanogaster</name>
    <name type="common">Fruit fly</name>
    <dbReference type="NCBI Taxonomy" id="7227"/>
    <lineage>
        <taxon>Eukaryota</taxon>
        <taxon>Metazoa</taxon>
        <taxon>Ecdysozoa</taxon>
        <taxon>Arthropoda</taxon>
        <taxon>Hexapoda</taxon>
        <taxon>Insecta</taxon>
        <taxon>Pterygota</taxon>
        <taxon>Neoptera</taxon>
        <taxon>Endopterygota</taxon>
        <taxon>Diptera</taxon>
        <taxon>Brachycera</taxon>
        <taxon>Muscomorpha</taxon>
        <taxon>Ephydroidea</taxon>
        <taxon>Drosophilidae</taxon>
        <taxon>Drosophila</taxon>
        <taxon>Sophophora</taxon>
    </lineage>
</organism>
<protein>
    <submittedName>
        <fullName evidence="2">HDC04646</fullName>
    </submittedName>
</protein>
<name>Q6IGX3_DROME</name>
<dbReference type="AlphaFoldDB" id="Q6IGX3"/>
<reference evidence="2" key="1">
    <citation type="journal article" date="2003" name="Genome Biol.">
        <title>An integrated gene annotation and transcriptional profiling approach towards the full gene content of the Drosophila genome.</title>
        <authorList>
            <person name="Hild M."/>
            <person name="Beckmann B."/>
            <person name="Haas S.A."/>
            <person name="Koch B."/>
            <person name="Solovyev V."/>
            <person name="Busold C."/>
            <person name="Fellenberg K."/>
            <person name="Boutros M."/>
            <person name="Vingron M."/>
            <person name="Sauer F."/>
            <person name="Hoheisel J.D."/>
            <person name="Paro R."/>
        </authorList>
    </citation>
    <scope>NUCLEOTIDE SEQUENCE</scope>
</reference>
<dbReference type="EMBL" id="BK003643">
    <property type="protein sequence ID" value="DAA02341.1"/>
    <property type="molecule type" value="Genomic_DNA"/>
</dbReference>
<accession>Q6IGX3</accession>
<feature type="region of interest" description="Disordered" evidence="1">
    <location>
        <begin position="1"/>
        <end position="50"/>
    </location>
</feature>